<dbReference type="GeneID" id="111274453"/>
<keyword evidence="2" id="KW-1185">Reference proteome</keyword>
<evidence type="ECO:0000259" key="1">
    <source>
        <dbReference type="Pfam" id="PF00931"/>
    </source>
</evidence>
<dbReference type="Gene3D" id="1.10.8.430">
    <property type="entry name" value="Helical domain of apoptotic protease-activating factors"/>
    <property type="match status" value="1"/>
</dbReference>
<dbReference type="Gene3D" id="3.40.50.300">
    <property type="entry name" value="P-loop containing nucleotide triphosphate hydrolases"/>
    <property type="match status" value="1"/>
</dbReference>
<proteinExistence type="predicted"/>
<dbReference type="AlphaFoldDB" id="A0A6P5WFZ3"/>
<accession>A0A6P5WFZ3</accession>
<dbReference type="InterPro" id="IPR027417">
    <property type="entry name" value="P-loop_NTPase"/>
</dbReference>
<dbReference type="Proteomes" id="UP000515121">
    <property type="component" value="Unplaced"/>
</dbReference>
<dbReference type="InterPro" id="IPR002182">
    <property type="entry name" value="NB-ARC"/>
</dbReference>
<dbReference type="PANTHER" id="PTHR19851">
    <property type="entry name" value="OS02G0203500 PROTEIN"/>
    <property type="match status" value="1"/>
</dbReference>
<feature type="domain" description="NB-ARC" evidence="1">
    <location>
        <begin position="170"/>
        <end position="321"/>
    </location>
</feature>
<dbReference type="PANTHER" id="PTHR19851:SF7">
    <property type="entry name" value="F-BOX DOMAIN-CONTAINING PROTEIN"/>
    <property type="match status" value="1"/>
</dbReference>
<protein>
    <submittedName>
        <fullName evidence="3">Uncharacterized protein LOC111274453</fullName>
    </submittedName>
</protein>
<dbReference type="InterPro" id="IPR042197">
    <property type="entry name" value="Apaf_helical"/>
</dbReference>
<dbReference type="SUPFAM" id="SSF52540">
    <property type="entry name" value="P-loop containing nucleoside triphosphate hydrolases"/>
    <property type="match status" value="1"/>
</dbReference>
<dbReference type="RefSeq" id="XP_022714847.1">
    <property type="nucleotide sequence ID" value="XM_022859112.1"/>
</dbReference>
<dbReference type="GO" id="GO:0043531">
    <property type="term" value="F:ADP binding"/>
    <property type="evidence" value="ECO:0007669"/>
    <property type="project" value="InterPro"/>
</dbReference>
<sequence length="487" mass="54385">MDALQAVASATEIISNMVGAVGALEQASGNLDEAPKRIRSLEEFVCDLENLTKRMRQKHADKLHNAQLDYQIQSLHALIERLRPNISKVRTIVSQSKTKNLAKVFWISMAGDPLGKLTHSIKDDLNWWLETQMLAQNVEKVIESTAQDIPVRLKIKTDHGFPISSKCNFVRDLLEQEDSHQVILIVGLSGIGKSCLARQVASDPPKKFVGGAVELGFGQWCSRAACNGSKAEYQKRLARKISKFLVQIGFWKKIKENSGDLDYVCCLLQEALYGKSILILLDDVWEQDIVQRFAKLYDNDCKYLVTTRNEAVYEITEAEKVELSKDQIKEISKKILLYHSLLSEEELPGIAESLLERCGHHPLTVAVMGKALRKEVRAEKWEKAITNLSTFATCAPGPVSYVNEKDAEDTLTIFGSFDFSLEAMPVDSKRLFIALAALSWAGPVPEACVEAVWAFLGAGELVFSHCLQACRRVFIDESRHGSFVPST</sequence>
<dbReference type="PRINTS" id="PR00364">
    <property type="entry name" value="DISEASERSIST"/>
</dbReference>
<dbReference type="OrthoDB" id="1357022at2759"/>
<organism evidence="2 3">
    <name type="scientific">Durio zibethinus</name>
    <name type="common">Durian</name>
    <dbReference type="NCBI Taxonomy" id="66656"/>
    <lineage>
        <taxon>Eukaryota</taxon>
        <taxon>Viridiplantae</taxon>
        <taxon>Streptophyta</taxon>
        <taxon>Embryophyta</taxon>
        <taxon>Tracheophyta</taxon>
        <taxon>Spermatophyta</taxon>
        <taxon>Magnoliopsida</taxon>
        <taxon>eudicotyledons</taxon>
        <taxon>Gunneridae</taxon>
        <taxon>Pentapetalae</taxon>
        <taxon>rosids</taxon>
        <taxon>malvids</taxon>
        <taxon>Malvales</taxon>
        <taxon>Malvaceae</taxon>
        <taxon>Helicteroideae</taxon>
        <taxon>Durio</taxon>
    </lineage>
</organism>
<evidence type="ECO:0000313" key="3">
    <source>
        <dbReference type="RefSeq" id="XP_022714847.1"/>
    </source>
</evidence>
<gene>
    <name evidence="3" type="primary">LOC111274453</name>
</gene>
<dbReference type="KEGG" id="dzi:111274453"/>
<dbReference type="Pfam" id="PF00931">
    <property type="entry name" value="NB-ARC"/>
    <property type="match status" value="1"/>
</dbReference>
<reference evidence="3" key="1">
    <citation type="submission" date="2025-08" db="UniProtKB">
        <authorList>
            <consortium name="RefSeq"/>
        </authorList>
    </citation>
    <scope>IDENTIFICATION</scope>
    <source>
        <tissue evidence="3">Fruit stalk</tissue>
    </source>
</reference>
<evidence type="ECO:0000313" key="2">
    <source>
        <dbReference type="Proteomes" id="UP000515121"/>
    </source>
</evidence>
<name>A0A6P5WFZ3_DURZI</name>